<keyword evidence="2" id="KW-0175">Coiled coil</keyword>
<reference evidence="5" key="1">
    <citation type="journal article" date="2019" name="Sci. Rep.">
        <title>Draft genome of Tanacetum cinerariifolium, the natural source of mosquito coil.</title>
        <authorList>
            <person name="Yamashiro T."/>
            <person name="Shiraishi A."/>
            <person name="Satake H."/>
            <person name="Nakayama K."/>
        </authorList>
    </citation>
    <scope>NUCLEOTIDE SEQUENCE</scope>
</reference>
<gene>
    <name evidence="5" type="ORF">Tci_311709</name>
</gene>
<evidence type="ECO:0000256" key="1">
    <source>
        <dbReference type="PROSITE-ProRule" id="PRU00047"/>
    </source>
</evidence>
<feature type="domain" description="CCHC-type" evidence="4">
    <location>
        <begin position="318"/>
        <end position="331"/>
    </location>
</feature>
<sequence>MARKDAMTLKMDAQYKELQSNVKKTKLDLDEADIPCLMKKRQNSCKLSEVIINSDSPVLEPPAVGSVVPLKIEAQKLAMKNELKAKSTLLLAILDEHLLKFYSIKDAKSLWEAIKTRFGGNKESKKMHKTIMKQQYENFVASRSEGLDKTYDRFQKLISQLELNGEVISQEDANMKLLRNLPPAWNNIALIMRNKPGRETLSVDDLYNNLKVYEAEIKGQSSSSSNSHNVAFMSSENTSSINEVVNVAQDIHAAGLKEQPFASSYVDDIDTDDLEEMDLKWQVAMITMRVKRFIKRTWRNLNFNGKEPVGFDKTRVECYNCHIRGHFARECHAPRNQGNRSGDNKIRVVPVETPASALVVQNGLGGYDWSYQAEEGPTNFALMAHSSDLANSSNFEVQSCSHECLQSFKNLQKQYDQQREILNKANLEILGYQYGLKSLEDRIHVHQKNETIFEESIAFLKYDVQVREILIKDLKNKLEEAIKEKDDLKESQLSENEMPTCEIFKAASDSSVSEIDEDNNQAKDRYKVEIRYHSVPPPYTRNYMPSRADLSFARLDDSVFKLKISKIRVHEERPHHPMLALNLYPSSLIPWIVYMSHPPINTCRIASMAKYAVRGVRVRGKERGKTDGRENLHRTFIQYVGINIEAYESSTLMRKMKSGDASVKNSILTPGEEKKRRHHRLVK</sequence>
<keyword evidence="1" id="KW-0863">Zinc-finger</keyword>
<comment type="caution">
    <text evidence="5">The sequence shown here is derived from an EMBL/GenBank/DDBJ whole genome shotgun (WGS) entry which is preliminary data.</text>
</comment>
<dbReference type="AlphaFoldDB" id="A0A699HBT9"/>
<dbReference type="SUPFAM" id="SSF57756">
    <property type="entry name" value="Retrovirus zinc finger-like domains"/>
    <property type="match status" value="1"/>
</dbReference>
<keyword evidence="1" id="KW-0862">Zinc</keyword>
<accession>A0A699HBT9</accession>
<proteinExistence type="predicted"/>
<evidence type="ECO:0000256" key="3">
    <source>
        <dbReference type="SAM" id="MobiDB-lite"/>
    </source>
</evidence>
<dbReference type="Pfam" id="PF14223">
    <property type="entry name" value="Retrotran_gag_2"/>
    <property type="match status" value="1"/>
</dbReference>
<evidence type="ECO:0000259" key="4">
    <source>
        <dbReference type="PROSITE" id="PS50158"/>
    </source>
</evidence>
<keyword evidence="1" id="KW-0479">Metal-binding</keyword>
<dbReference type="GO" id="GO:0008270">
    <property type="term" value="F:zinc ion binding"/>
    <property type="evidence" value="ECO:0007669"/>
    <property type="project" value="UniProtKB-KW"/>
</dbReference>
<protein>
    <recommendedName>
        <fullName evidence="4">CCHC-type domain-containing protein</fullName>
    </recommendedName>
</protein>
<dbReference type="InterPro" id="IPR036875">
    <property type="entry name" value="Znf_CCHC_sf"/>
</dbReference>
<dbReference type="GO" id="GO:0003676">
    <property type="term" value="F:nucleic acid binding"/>
    <property type="evidence" value="ECO:0007669"/>
    <property type="project" value="InterPro"/>
</dbReference>
<dbReference type="EMBL" id="BKCJ010105961">
    <property type="protein sequence ID" value="GEX39734.1"/>
    <property type="molecule type" value="Genomic_DNA"/>
</dbReference>
<feature type="region of interest" description="Disordered" evidence="3">
    <location>
        <begin position="663"/>
        <end position="683"/>
    </location>
</feature>
<feature type="coiled-coil region" evidence="2">
    <location>
        <begin position="464"/>
        <end position="495"/>
    </location>
</feature>
<name>A0A699HBT9_TANCI</name>
<dbReference type="PROSITE" id="PS50158">
    <property type="entry name" value="ZF_CCHC"/>
    <property type="match status" value="1"/>
</dbReference>
<organism evidence="5">
    <name type="scientific">Tanacetum cinerariifolium</name>
    <name type="common">Dalmatian daisy</name>
    <name type="synonym">Chrysanthemum cinerariifolium</name>
    <dbReference type="NCBI Taxonomy" id="118510"/>
    <lineage>
        <taxon>Eukaryota</taxon>
        <taxon>Viridiplantae</taxon>
        <taxon>Streptophyta</taxon>
        <taxon>Embryophyta</taxon>
        <taxon>Tracheophyta</taxon>
        <taxon>Spermatophyta</taxon>
        <taxon>Magnoliopsida</taxon>
        <taxon>eudicotyledons</taxon>
        <taxon>Gunneridae</taxon>
        <taxon>Pentapetalae</taxon>
        <taxon>asterids</taxon>
        <taxon>campanulids</taxon>
        <taxon>Asterales</taxon>
        <taxon>Asteraceae</taxon>
        <taxon>Asteroideae</taxon>
        <taxon>Anthemideae</taxon>
        <taxon>Anthemidinae</taxon>
        <taxon>Tanacetum</taxon>
    </lineage>
</organism>
<evidence type="ECO:0000256" key="2">
    <source>
        <dbReference type="SAM" id="Coils"/>
    </source>
</evidence>
<dbReference type="Gene3D" id="4.10.60.10">
    <property type="entry name" value="Zinc finger, CCHC-type"/>
    <property type="match status" value="1"/>
</dbReference>
<dbReference type="InterPro" id="IPR001878">
    <property type="entry name" value="Znf_CCHC"/>
</dbReference>
<evidence type="ECO:0000313" key="5">
    <source>
        <dbReference type="EMBL" id="GEX39734.1"/>
    </source>
</evidence>